<comment type="subcellular location">
    <subcellularLocation>
        <location evidence="2">Cell membrane</location>
    </subcellularLocation>
    <subcellularLocation>
        <location evidence="1">Membrane</location>
        <topology evidence="1">Multi-pass membrane protein</topology>
    </subcellularLocation>
</comment>
<feature type="region of interest" description="Disordered" evidence="12">
    <location>
        <begin position="77"/>
        <end position="100"/>
    </location>
</feature>
<comment type="similarity">
    <text evidence="11">Belongs to the ligand-gated ion channel (TC 1.A.9) family.</text>
</comment>
<evidence type="ECO:0000256" key="3">
    <source>
        <dbReference type="ARBA" id="ARBA00022448"/>
    </source>
</evidence>
<organism evidence="17">
    <name type="scientific">Taenia asiatica</name>
    <name type="common">Asian tapeworm</name>
    <dbReference type="NCBI Taxonomy" id="60517"/>
    <lineage>
        <taxon>Eukaryota</taxon>
        <taxon>Metazoa</taxon>
        <taxon>Spiralia</taxon>
        <taxon>Lophotrochozoa</taxon>
        <taxon>Platyhelminthes</taxon>
        <taxon>Cestoda</taxon>
        <taxon>Eucestoda</taxon>
        <taxon>Cyclophyllidea</taxon>
        <taxon>Taeniidae</taxon>
        <taxon>Taenia</taxon>
    </lineage>
</organism>
<evidence type="ECO:0000313" key="15">
    <source>
        <dbReference type="EMBL" id="VDK37737.1"/>
    </source>
</evidence>
<dbReference type="Pfam" id="PF02932">
    <property type="entry name" value="Neur_chan_memb"/>
    <property type="match status" value="1"/>
</dbReference>
<proteinExistence type="inferred from homology"/>
<evidence type="ECO:0000256" key="2">
    <source>
        <dbReference type="ARBA" id="ARBA00004236"/>
    </source>
</evidence>
<dbReference type="InterPro" id="IPR006028">
    <property type="entry name" value="GABAA/Glycine_rcpt"/>
</dbReference>
<feature type="region of interest" description="Disordered" evidence="12">
    <location>
        <begin position="38"/>
        <end position="58"/>
    </location>
</feature>
<dbReference type="OrthoDB" id="407674at2759"/>
<dbReference type="InterPro" id="IPR036719">
    <property type="entry name" value="Neuro-gated_channel_TM_sf"/>
</dbReference>
<keyword evidence="6" id="KW-0732">Signal</keyword>
<keyword evidence="3 11" id="KW-0813">Transport</keyword>
<evidence type="ECO:0000313" key="16">
    <source>
        <dbReference type="Proteomes" id="UP000282613"/>
    </source>
</evidence>
<keyword evidence="5 11" id="KW-0812">Transmembrane</keyword>
<dbReference type="InterPro" id="IPR006202">
    <property type="entry name" value="Neur_chan_lig-bd"/>
</dbReference>
<protein>
    <submittedName>
        <fullName evidence="17">Ig-like domain-containing protein</fullName>
    </submittedName>
</protein>
<dbReference type="InterPro" id="IPR018000">
    <property type="entry name" value="Neurotransmitter_ion_chnl_CS"/>
</dbReference>
<keyword evidence="7 11" id="KW-1133">Transmembrane helix</keyword>
<evidence type="ECO:0000256" key="5">
    <source>
        <dbReference type="ARBA" id="ARBA00022692"/>
    </source>
</evidence>
<dbReference type="InterPro" id="IPR006029">
    <property type="entry name" value="Neurotrans-gated_channel_TM"/>
</dbReference>
<feature type="domain" description="Neurotransmitter-gated ion-channel ligand-binding" evidence="13">
    <location>
        <begin position="108"/>
        <end position="319"/>
    </location>
</feature>
<evidence type="ECO:0000256" key="6">
    <source>
        <dbReference type="ARBA" id="ARBA00022729"/>
    </source>
</evidence>
<keyword evidence="8 11" id="KW-0406">Ion transport</keyword>
<dbReference type="PANTHER" id="PTHR18945">
    <property type="entry name" value="NEUROTRANSMITTER GATED ION CHANNEL"/>
    <property type="match status" value="1"/>
</dbReference>
<sequence length="531" mass="60970">MRLLGQFPGLLLLFSISLVLFLPFIQYVNLQTHPRNQYPSSSSSSSISFPTSPPESSFENSFVSEYNVYEARESFPETQTTSPFSPPSAPSLSASPTRKRKIFSQRDAILEKIFLNYKTHERPTEQLDTSTIVRVNMKIQSIFSIDVRTMDYYVDALLRQAWVDPRLAWNKMPEHQNFTQPLVSPKMKNQLWLPDLFFRNGKEGYLHKMTLPNYLLRVYPNGQVLYSQKITMRFACQMDLQTYPMDVQECDINIGSYGYTLSELKFVWSERAPIELNKDMQLSEFNTPKTFATLDCTSQASTSTGNYSCLLAKFSIARRLGSYLVTTYIPNILIIMVSWLSFWVSVDAAPARVPLGLMTLLGILTQASSLGSNLPRVSYIKAIDLWLIFSIIFVISVLVEYALAITYLRKTRKGQWKTDLRAIVREELARWCSACQQKELESMRAAGAAVPKYQADYYTQMEAMIAFRSVVDQYRKRHLVSIGKNSVNARMKVITGVTESAIDAYSRFLFPLCYLVYNACYWLYYLVLVKH</sequence>
<dbReference type="GO" id="GO:0004888">
    <property type="term" value="F:transmembrane signaling receptor activity"/>
    <property type="evidence" value="ECO:0007669"/>
    <property type="project" value="InterPro"/>
</dbReference>
<dbReference type="CDD" id="cd18987">
    <property type="entry name" value="LGIC_ECD_anion"/>
    <property type="match status" value="1"/>
</dbReference>
<dbReference type="GO" id="GO:0005230">
    <property type="term" value="F:extracellular ligand-gated monoatomic ion channel activity"/>
    <property type="evidence" value="ECO:0007669"/>
    <property type="project" value="InterPro"/>
</dbReference>
<reference evidence="17" key="1">
    <citation type="submission" date="2017-02" db="UniProtKB">
        <authorList>
            <consortium name="WormBaseParasite"/>
        </authorList>
    </citation>
    <scope>IDENTIFICATION</scope>
</reference>
<feature type="transmembrane region" description="Helical" evidence="11">
    <location>
        <begin position="386"/>
        <end position="408"/>
    </location>
</feature>
<dbReference type="GO" id="GO:0005886">
    <property type="term" value="C:plasma membrane"/>
    <property type="evidence" value="ECO:0007669"/>
    <property type="project" value="UniProtKB-SubCell"/>
</dbReference>
<feature type="transmembrane region" description="Helical" evidence="11">
    <location>
        <begin position="355"/>
        <end position="374"/>
    </location>
</feature>
<evidence type="ECO:0000256" key="7">
    <source>
        <dbReference type="ARBA" id="ARBA00022989"/>
    </source>
</evidence>
<dbReference type="PROSITE" id="PS00236">
    <property type="entry name" value="NEUROTR_ION_CHANNEL"/>
    <property type="match status" value="1"/>
</dbReference>
<dbReference type="PRINTS" id="PR00252">
    <property type="entry name" value="NRIONCHANNEL"/>
</dbReference>
<dbReference type="SUPFAM" id="SSF63712">
    <property type="entry name" value="Nicotinic receptor ligand binding domain-like"/>
    <property type="match status" value="1"/>
</dbReference>
<gene>
    <name evidence="15" type="ORF">TASK_LOCUS7023</name>
</gene>
<evidence type="ECO:0000256" key="12">
    <source>
        <dbReference type="SAM" id="MobiDB-lite"/>
    </source>
</evidence>
<keyword evidence="10 11" id="KW-0407">Ion channel</keyword>
<dbReference type="Gene3D" id="2.70.170.10">
    <property type="entry name" value="Neurotransmitter-gated ion-channel ligand-binding domain"/>
    <property type="match status" value="1"/>
</dbReference>
<dbReference type="InterPro" id="IPR036734">
    <property type="entry name" value="Neur_chan_lig-bd_sf"/>
</dbReference>
<evidence type="ECO:0000256" key="4">
    <source>
        <dbReference type="ARBA" id="ARBA00022475"/>
    </source>
</evidence>
<keyword evidence="4" id="KW-1003">Cell membrane</keyword>
<keyword evidence="16" id="KW-1185">Reference proteome</keyword>
<accession>A0A0R3W9B0</accession>
<dbReference type="STRING" id="60517.A0A0R3W9B0"/>
<dbReference type="PRINTS" id="PR00253">
    <property type="entry name" value="GABAARECEPTR"/>
</dbReference>
<dbReference type="NCBIfam" id="TIGR00860">
    <property type="entry name" value="LIC"/>
    <property type="match status" value="1"/>
</dbReference>
<dbReference type="InterPro" id="IPR006201">
    <property type="entry name" value="Neur_channel"/>
</dbReference>
<dbReference type="AlphaFoldDB" id="A0A0R3W9B0"/>
<dbReference type="InterPro" id="IPR038050">
    <property type="entry name" value="Neuro_actylchol_rec"/>
</dbReference>
<dbReference type="CDD" id="cd19049">
    <property type="entry name" value="LGIC_TM_anion"/>
    <property type="match status" value="1"/>
</dbReference>
<reference evidence="15 16" key="2">
    <citation type="submission" date="2018-11" db="EMBL/GenBank/DDBJ databases">
        <authorList>
            <consortium name="Pathogen Informatics"/>
        </authorList>
    </citation>
    <scope>NUCLEOTIDE SEQUENCE [LARGE SCALE GENOMIC DNA]</scope>
</reference>
<keyword evidence="9 11" id="KW-0472">Membrane</keyword>
<evidence type="ECO:0000256" key="10">
    <source>
        <dbReference type="ARBA" id="ARBA00023303"/>
    </source>
</evidence>
<feature type="transmembrane region" description="Helical" evidence="11">
    <location>
        <begin position="508"/>
        <end position="527"/>
    </location>
</feature>
<dbReference type="WBParaSite" id="TASK_0000702201-mRNA-1">
    <property type="protein sequence ID" value="TASK_0000702201-mRNA-1"/>
    <property type="gene ID" value="TASK_0000702201"/>
</dbReference>
<name>A0A0R3W9B0_TAEAS</name>
<dbReference type="SUPFAM" id="SSF90112">
    <property type="entry name" value="Neurotransmitter-gated ion-channel transmembrane pore"/>
    <property type="match status" value="1"/>
</dbReference>
<evidence type="ECO:0000256" key="1">
    <source>
        <dbReference type="ARBA" id="ARBA00004141"/>
    </source>
</evidence>
<feature type="domain" description="Neurotransmitter-gated ion-channel transmembrane" evidence="14">
    <location>
        <begin position="327"/>
        <end position="454"/>
    </location>
</feature>
<evidence type="ECO:0000256" key="11">
    <source>
        <dbReference type="RuleBase" id="RU000687"/>
    </source>
</evidence>
<feature type="transmembrane region" description="Helical" evidence="11">
    <location>
        <begin position="320"/>
        <end position="343"/>
    </location>
</feature>
<dbReference type="Pfam" id="PF02931">
    <property type="entry name" value="Neur_chan_LBD"/>
    <property type="match status" value="1"/>
</dbReference>
<evidence type="ECO:0000313" key="17">
    <source>
        <dbReference type="WBParaSite" id="TASK_0000702201-mRNA-1"/>
    </source>
</evidence>
<dbReference type="Gene3D" id="1.20.58.390">
    <property type="entry name" value="Neurotransmitter-gated ion-channel transmembrane domain"/>
    <property type="match status" value="1"/>
</dbReference>
<feature type="compositionally biased region" description="Low complexity" evidence="12">
    <location>
        <begin position="40"/>
        <end position="58"/>
    </location>
</feature>
<evidence type="ECO:0000256" key="9">
    <source>
        <dbReference type="ARBA" id="ARBA00023136"/>
    </source>
</evidence>
<evidence type="ECO:0000259" key="13">
    <source>
        <dbReference type="Pfam" id="PF02931"/>
    </source>
</evidence>
<evidence type="ECO:0000259" key="14">
    <source>
        <dbReference type="Pfam" id="PF02932"/>
    </source>
</evidence>
<dbReference type="EMBL" id="UYRS01018564">
    <property type="protein sequence ID" value="VDK37737.1"/>
    <property type="molecule type" value="Genomic_DNA"/>
</dbReference>
<dbReference type="Proteomes" id="UP000282613">
    <property type="component" value="Unassembled WGS sequence"/>
</dbReference>
<evidence type="ECO:0000256" key="8">
    <source>
        <dbReference type="ARBA" id="ARBA00023065"/>
    </source>
</evidence>